<dbReference type="SMART" id="SM00382">
    <property type="entry name" value="AAA"/>
    <property type="match status" value="1"/>
</dbReference>
<keyword evidence="1" id="KW-0813">Transport</keyword>
<reference evidence="6" key="1">
    <citation type="journal article" date="2019" name="Int. J. Syst. Evol. Microbiol.">
        <title>The Global Catalogue of Microorganisms (GCM) 10K type strain sequencing project: providing services to taxonomists for standard genome sequencing and annotation.</title>
        <authorList>
            <consortium name="The Broad Institute Genomics Platform"/>
            <consortium name="The Broad Institute Genome Sequencing Center for Infectious Disease"/>
            <person name="Wu L."/>
            <person name="Ma J."/>
        </authorList>
    </citation>
    <scope>NUCLEOTIDE SEQUENCE [LARGE SCALE GENOMIC DNA]</scope>
    <source>
        <strain evidence="6">JCM 17695</strain>
    </source>
</reference>
<proteinExistence type="predicted"/>
<evidence type="ECO:0000259" key="4">
    <source>
        <dbReference type="PROSITE" id="PS50893"/>
    </source>
</evidence>
<evidence type="ECO:0000313" key="6">
    <source>
        <dbReference type="Proteomes" id="UP001596512"/>
    </source>
</evidence>
<dbReference type="InterPro" id="IPR047641">
    <property type="entry name" value="ABC_transpr_MalK/UgpC-like"/>
</dbReference>
<protein>
    <submittedName>
        <fullName evidence="5">ABC transporter ATP-binding protein</fullName>
    </submittedName>
</protein>
<feature type="domain" description="ABC transporter" evidence="4">
    <location>
        <begin position="4"/>
        <end position="239"/>
    </location>
</feature>
<gene>
    <name evidence="5" type="ORF">ACFQV2_24560</name>
</gene>
<dbReference type="InterPro" id="IPR027417">
    <property type="entry name" value="P-loop_NTPase"/>
</dbReference>
<keyword evidence="6" id="KW-1185">Reference proteome</keyword>
<dbReference type="Pfam" id="PF00005">
    <property type="entry name" value="ABC_tran"/>
    <property type="match status" value="1"/>
</dbReference>
<evidence type="ECO:0000256" key="1">
    <source>
        <dbReference type="ARBA" id="ARBA00022448"/>
    </source>
</evidence>
<dbReference type="Gene3D" id="2.40.50.140">
    <property type="entry name" value="Nucleic acid-binding proteins"/>
    <property type="match status" value="1"/>
</dbReference>
<dbReference type="InterPro" id="IPR003593">
    <property type="entry name" value="AAA+_ATPase"/>
</dbReference>
<dbReference type="PROSITE" id="PS50893">
    <property type="entry name" value="ABC_TRANSPORTER_2"/>
    <property type="match status" value="1"/>
</dbReference>
<dbReference type="Proteomes" id="UP001596512">
    <property type="component" value="Unassembled WGS sequence"/>
</dbReference>
<dbReference type="Pfam" id="PF08402">
    <property type="entry name" value="TOBE_2"/>
    <property type="match status" value="1"/>
</dbReference>
<evidence type="ECO:0000256" key="3">
    <source>
        <dbReference type="ARBA" id="ARBA00022840"/>
    </source>
</evidence>
<dbReference type="SUPFAM" id="SSF52540">
    <property type="entry name" value="P-loop containing nucleoside triphosphate hydrolases"/>
    <property type="match status" value="1"/>
</dbReference>
<evidence type="ECO:0000313" key="5">
    <source>
        <dbReference type="EMBL" id="MFC7616168.1"/>
    </source>
</evidence>
<dbReference type="PANTHER" id="PTHR43875:SF1">
    <property type="entry name" value="OSMOPROTECTIVE COMPOUNDS UPTAKE ATP-BINDING PROTEIN GGTA"/>
    <property type="match status" value="1"/>
</dbReference>
<dbReference type="InterPro" id="IPR008995">
    <property type="entry name" value="Mo/tungstate-bd_C_term_dom"/>
</dbReference>
<name>A0ABW2TTP5_9PSEU</name>
<accession>A0ABW2TTP5</accession>
<dbReference type="Gene3D" id="3.40.50.300">
    <property type="entry name" value="P-loop containing nucleotide triphosphate hydrolases"/>
    <property type="match status" value="2"/>
</dbReference>
<comment type="caution">
    <text evidence="5">The sequence shown here is derived from an EMBL/GenBank/DDBJ whole genome shotgun (WGS) entry which is preliminary data.</text>
</comment>
<keyword evidence="3 5" id="KW-0067">ATP-binding</keyword>
<keyword evidence="2" id="KW-0547">Nucleotide-binding</keyword>
<sequence length="287" mass="29828">MADVAFDLATRHHPGAATPAVDALDLAVADGEFLVLVGPAGAGKSTALRMLAGLEPVDRGAVRVAGRDITALPARERDVAVVVEGYALHDPGAIRGPSALLVDELSTWDTALRDCLRHRPSVTTIYATRDPAEATAMGDRVAVLRDGVLQQCGTPRALHDRPATAFVAGFVGAMNLPTLPVVDGGARLGTTVIPLPRRVLAAIDTPLVTLGLRPDALRLTRAGHGSIGVVTLVEETGYGHCTLPGSTDVVIRLDPRAAPAVNEVVHVVVDPADCHFFAADTGVRLTA</sequence>
<dbReference type="EMBL" id="JBHTEY010000004">
    <property type="protein sequence ID" value="MFC7616168.1"/>
    <property type="molecule type" value="Genomic_DNA"/>
</dbReference>
<dbReference type="GO" id="GO:0005524">
    <property type="term" value="F:ATP binding"/>
    <property type="evidence" value="ECO:0007669"/>
    <property type="project" value="UniProtKB-KW"/>
</dbReference>
<dbReference type="SUPFAM" id="SSF50331">
    <property type="entry name" value="MOP-like"/>
    <property type="match status" value="1"/>
</dbReference>
<dbReference type="PANTHER" id="PTHR43875">
    <property type="entry name" value="MALTODEXTRIN IMPORT ATP-BINDING PROTEIN MSMX"/>
    <property type="match status" value="1"/>
</dbReference>
<organism evidence="5 6">
    <name type="scientific">Actinokineospora soli</name>
    <dbReference type="NCBI Taxonomy" id="1048753"/>
    <lineage>
        <taxon>Bacteria</taxon>
        <taxon>Bacillati</taxon>
        <taxon>Actinomycetota</taxon>
        <taxon>Actinomycetes</taxon>
        <taxon>Pseudonocardiales</taxon>
        <taxon>Pseudonocardiaceae</taxon>
        <taxon>Actinokineospora</taxon>
    </lineage>
</organism>
<evidence type="ECO:0000256" key="2">
    <source>
        <dbReference type="ARBA" id="ARBA00022741"/>
    </source>
</evidence>
<dbReference type="InterPro" id="IPR012340">
    <property type="entry name" value="NA-bd_OB-fold"/>
</dbReference>
<dbReference type="Gene3D" id="2.40.50.100">
    <property type="match status" value="1"/>
</dbReference>
<dbReference type="InterPro" id="IPR003439">
    <property type="entry name" value="ABC_transporter-like_ATP-bd"/>
</dbReference>
<dbReference type="InterPro" id="IPR013611">
    <property type="entry name" value="Transp-assoc_OB_typ2"/>
</dbReference>